<evidence type="ECO:0000313" key="1">
    <source>
        <dbReference type="EMBL" id="OAJ57174.1"/>
    </source>
</evidence>
<accession>A0A1A9N4N7</accession>
<proteinExistence type="predicted"/>
<name>A0A1A9N4N7_9BURK</name>
<gene>
    <name evidence="1" type="ORF">A6V37_29925</name>
</gene>
<protein>
    <submittedName>
        <fullName evidence="1">Uncharacterized protein</fullName>
    </submittedName>
</protein>
<reference evidence="1 2" key="1">
    <citation type="submission" date="2016-04" db="EMBL/GenBank/DDBJ databases">
        <title>Reclassification of Paraburkholderia panaciterrae (Farh et al. 2015) Dobritsa &amp; Samadpour 2016 as a later homotypic synonym of Paraburkholderia ginsengiterrae (Farh et al. 2015) Dobritsa &amp; Samadpour 2016.</title>
        <authorList>
            <person name="Dobritsa A.P."/>
            <person name="Kutumbaka K."/>
            <person name="Samadpour M."/>
        </authorList>
    </citation>
    <scope>NUCLEOTIDE SEQUENCE [LARGE SCALE GENOMIC DNA]</scope>
    <source>
        <strain evidence="1 2">DCY85</strain>
    </source>
</reference>
<dbReference type="AlphaFoldDB" id="A0A1A9N4N7"/>
<dbReference type="Proteomes" id="UP000078116">
    <property type="component" value="Unassembled WGS sequence"/>
</dbReference>
<comment type="caution">
    <text evidence="1">The sequence shown here is derived from an EMBL/GenBank/DDBJ whole genome shotgun (WGS) entry which is preliminary data.</text>
</comment>
<evidence type="ECO:0000313" key="2">
    <source>
        <dbReference type="Proteomes" id="UP000078116"/>
    </source>
</evidence>
<dbReference type="EMBL" id="LXKA01000329">
    <property type="protein sequence ID" value="OAJ57174.1"/>
    <property type="molecule type" value="Genomic_DNA"/>
</dbReference>
<organism evidence="1 2">
    <name type="scientific">Paraburkholderia ginsengiterrae</name>
    <dbReference type="NCBI Taxonomy" id="1462993"/>
    <lineage>
        <taxon>Bacteria</taxon>
        <taxon>Pseudomonadati</taxon>
        <taxon>Pseudomonadota</taxon>
        <taxon>Betaproteobacteria</taxon>
        <taxon>Burkholderiales</taxon>
        <taxon>Burkholderiaceae</taxon>
        <taxon>Paraburkholderia</taxon>
    </lineage>
</organism>
<sequence>MVLPCLSGVEGFGLMPVFSDNRSGAERHRRIQSFGWRKHQDHTAEIYVPVTSASVLLLSAPGHNPVWLETSRSFGASAFPIYSC</sequence>